<sequence length="287" mass="32167">MAKARRHAEDRLLGTAHGRAAGSDLPDLSEDDVFSTLESGWRLTDPGRSRCEGEGEDREASLPPVASAAMSAPVEVPAWTRLHRVEDEEEAEVGGWMPPHEYLARAKGRSGGTTRSVLEGAGRTLKGRDMSRWADRRAFRPLLLATIAVEGQVMVFEQQHEVIHVGFLTMKSIADLRVADWNVKPTQETDATLMIMLMTKHQHWADRRAFRPQLLATIAGEGQVMVFEQQREGIHVGFLTMKSIADLRVADWNVKPTQETDATLMIMLMTKHQHVGEQLLVLQVERY</sequence>
<evidence type="ECO:0000313" key="4">
    <source>
        <dbReference type="Proteomes" id="UP000734854"/>
    </source>
</evidence>
<reference evidence="3 4" key="1">
    <citation type="submission" date="2020-08" db="EMBL/GenBank/DDBJ databases">
        <title>Plant Genome Project.</title>
        <authorList>
            <person name="Zhang R.-G."/>
        </authorList>
    </citation>
    <scope>NUCLEOTIDE SEQUENCE [LARGE SCALE GENOMIC DNA]</scope>
    <source>
        <tissue evidence="3">Rhizome</tissue>
    </source>
</reference>
<dbReference type="AlphaFoldDB" id="A0A8J5EQ15"/>
<proteinExistence type="inferred from homology"/>
<evidence type="ECO:0000256" key="2">
    <source>
        <dbReference type="SAM" id="MobiDB-lite"/>
    </source>
</evidence>
<protein>
    <submittedName>
        <fullName evidence="3">Uncharacterized protein</fullName>
    </submittedName>
</protein>
<evidence type="ECO:0000313" key="3">
    <source>
        <dbReference type="EMBL" id="KAG6472145.1"/>
    </source>
</evidence>
<dbReference type="EMBL" id="JACMSC010000020">
    <property type="protein sequence ID" value="KAG6472145.1"/>
    <property type="molecule type" value="Genomic_DNA"/>
</dbReference>
<feature type="region of interest" description="Disordered" evidence="2">
    <location>
        <begin position="1"/>
        <end position="69"/>
    </location>
</feature>
<dbReference type="PANTHER" id="PTHR33083">
    <property type="entry name" value="EXPRESSED PROTEIN"/>
    <property type="match status" value="1"/>
</dbReference>
<comment type="caution">
    <text evidence="3">The sequence shown here is derived from an EMBL/GenBank/DDBJ whole genome shotgun (WGS) entry which is preliminary data.</text>
</comment>
<dbReference type="Pfam" id="PF04520">
    <property type="entry name" value="Senescence_reg"/>
    <property type="match status" value="1"/>
</dbReference>
<dbReference type="Proteomes" id="UP000734854">
    <property type="component" value="Unassembled WGS sequence"/>
</dbReference>
<dbReference type="InterPro" id="IPR007608">
    <property type="entry name" value="Senescence_reg_S40"/>
</dbReference>
<name>A0A8J5EQ15_ZINOF</name>
<dbReference type="GO" id="GO:0010150">
    <property type="term" value="P:leaf senescence"/>
    <property type="evidence" value="ECO:0007669"/>
    <property type="project" value="UniProtKB-ARBA"/>
</dbReference>
<evidence type="ECO:0000256" key="1">
    <source>
        <dbReference type="ARBA" id="ARBA00034773"/>
    </source>
</evidence>
<gene>
    <name evidence="3" type="ORF">ZIOFF_069602</name>
</gene>
<comment type="similarity">
    <text evidence="1">Belongs to the senescence regulator S40 family.</text>
</comment>
<accession>A0A8J5EQ15</accession>
<dbReference type="PANTHER" id="PTHR33083:SF93">
    <property type="entry name" value="OS07G0516300 PROTEIN"/>
    <property type="match status" value="1"/>
</dbReference>
<keyword evidence="4" id="KW-1185">Reference proteome</keyword>
<organism evidence="3 4">
    <name type="scientific">Zingiber officinale</name>
    <name type="common">Ginger</name>
    <name type="synonym">Amomum zingiber</name>
    <dbReference type="NCBI Taxonomy" id="94328"/>
    <lineage>
        <taxon>Eukaryota</taxon>
        <taxon>Viridiplantae</taxon>
        <taxon>Streptophyta</taxon>
        <taxon>Embryophyta</taxon>
        <taxon>Tracheophyta</taxon>
        <taxon>Spermatophyta</taxon>
        <taxon>Magnoliopsida</taxon>
        <taxon>Liliopsida</taxon>
        <taxon>Zingiberales</taxon>
        <taxon>Zingiberaceae</taxon>
        <taxon>Zingiber</taxon>
    </lineage>
</organism>